<dbReference type="SUPFAM" id="SSF46785">
    <property type="entry name" value="Winged helix' DNA-binding domain"/>
    <property type="match status" value="1"/>
</dbReference>
<dbReference type="InterPro" id="IPR036390">
    <property type="entry name" value="WH_DNA-bd_sf"/>
</dbReference>
<keyword evidence="4" id="KW-1185">Reference proteome</keyword>
<dbReference type="PANTHER" id="PTHR30319:SF1">
    <property type="entry name" value="TRANSCRIPTIONAL REPRESSOR PAAX"/>
    <property type="match status" value="1"/>
</dbReference>
<dbReference type="InterPro" id="IPR012906">
    <property type="entry name" value="PaaX-like_N"/>
</dbReference>
<feature type="domain" description="Transcriptional repressor PaaX-like N-terminal" evidence="1">
    <location>
        <begin position="23"/>
        <end position="89"/>
    </location>
</feature>
<evidence type="ECO:0000313" key="3">
    <source>
        <dbReference type="EMBL" id="MYM54313.1"/>
    </source>
</evidence>
<dbReference type="Pfam" id="PF07848">
    <property type="entry name" value="PaaX"/>
    <property type="match status" value="1"/>
</dbReference>
<evidence type="ECO:0008006" key="5">
    <source>
        <dbReference type="Google" id="ProtNLM"/>
    </source>
</evidence>
<comment type="caution">
    <text evidence="3">The sequence shown here is derived from an EMBL/GenBank/DDBJ whole genome shotgun (WGS) entry which is preliminary data.</text>
</comment>
<evidence type="ECO:0000259" key="1">
    <source>
        <dbReference type="Pfam" id="PF07848"/>
    </source>
</evidence>
<proteinExistence type="predicted"/>
<gene>
    <name evidence="3" type="ORF">GR167_03275</name>
</gene>
<dbReference type="InterPro" id="IPR013225">
    <property type="entry name" value="PaaX_C"/>
</dbReference>
<dbReference type="EMBL" id="WWEN01000002">
    <property type="protein sequence ID" value="MYM54313.1"/>
    <property type="molecule type" value="Genomic_DNA"/>
</dbReference>
<dbReference type="Pfam" id="PF08223">
    <property type="entry name" value="PaaX_C"/>
    <property type="match status" value="1"/>
</dbReference>
<protein>
    <recommendedName>
        <fullName evidence="5">PaaX family transcriptional regulator</fullName>
    </recommendedName>
</protein>
<evidence type="ECO:0000259" key="2">
    <source>
        <dbReference type="Pfam" id="PF08223"/>
    </source>
</evidence>
<evidence type="ECO:0000313" key="4">
    <source>
        <dbReference type="Proteomes" id="UP000479043"/>
    </source>
</evidence>
<organism evidence="3 4">
    <name type="scientific">Thalassovita mangrovi</name>
    <dbReference type="NCBI Taxonomy" id="2692236"/>
    <lineage>
        <taxon>Bacteria</taxon>
        <taxon>Pseudomonadati</taxon>
        <taxon>Pseudomonadota</taxon>
        <taxon>Alphaproteobacteria</taxon>
        <taxon>Rhodobacterales</taxon>
        <taxon>Roseobacteraceae</taxon>
        <taxon>Thalassovita</taxon>
    </lineage>
</organism>
<dbReference type="Gene3D" id="3.30.70.2670">
    <property type="match status" value="1"/>
</dbReference>
<reference evidence="3 4" key="1">
    <citation type="submission" date="2020-01" db="EMBL/GenBank/DDBJ databases">
        <authorList>
            <person name="Chen S."/>
        </authorList>
    </citation>
    <scope>NUCLEOTIDE SEQUENCE [LARGE SCALE GENOMIC DNA]</scope>
    <source>
        <strain evidence="3 4">GS-10</strain>
    </source>
</reference>
<dbReference type="GO" id="GO:0006351">
    <property type="term" value="P:DNA-templated transcription"/>
    <property type="evidence" value="ECO:0007669"/>
    <property type="project" value="TreeGrafter"/>
</dbReference>
<feature type="domain" description="Transcriptional repressor PaaX-like C-terminal" evidence="2">
    <location>
        <begin position="175"/>
        <end position="250"/>
    </location>
</feature>
<dbReference type="Gene3D" id="1.10.10.10">
    <property type="entry name" value="Winged helix-like DNA-binding domain superfamily/Winged helix DNA-binding domain"/>
    <property type="match status" value="1"/>
</dbReference>
<accession>A0A6L8LF21</accession>
<name>A0A6L8LF21_9RHOB</name>
<dbReference type="Gene3D" id="1.20.58.1460">
    <property type="match status" value="1"/>
</dbReference>
<dbReference type="RefSeq" id="WP_160972019.1">
    <property type="nucleotide sequence ID" value="NZ_WWEN01000002.1"/>
</dbReference>
<sequence>MPLPDFQKNLDRLLDCGQLKVWSMVVTVLGDFSENRPVRISGRVLDLLVGRLGITNQALRVALHRLRRDGWIEAEKEGRTSNYFLTERGWSMTRAVRPIIYGDAVDRSAPVWMAIAPPQLSAAEISDALPGDAVTVSNRTAILAGSPDPLGPDWLITDFSATGLPGWVQSQLCGDELRAAYTLLARQARALTLPPEADLLDRTVLRLLTLHQWRRLRLRHGPLPDLLLPPDWAGAQARQAVLEVLSALPRPSLADLQAAYERENGG</sequence>
<dbReference type="Proteomes" id="UP000479043">
    <property type="component" value="Unassembled WGS sequence"/>
</dbReference>
<dbReference type="AlphaFoldDB" id="A0A6L8LF21"/>
<dbReference type="InterPro" id="IPR036388">
    <property type="entry name" value="WH-like_DNA-bd_sf"/>
</dbReference>
<dbReference type="PANTHER" id="PTHR30319">
    <property type="entry name" value="PHENYLACETIC ACID REGULATOR-RELATED TRANSCRIPTIONAL REPRESSOR"/>
    <property type="match status" value="1"/>
</dbReference>